<dbReference type="InterPro" id="IPR043519">
    <property type="entry name" value="NT_sf"/>
</dbReference>
<evidence type="ECO:0000313" key="2">
    <source>
        <dbReference type="EMBL" id="OCA54862.1"/>
    </source>
</evidence>
<dbReference type="EMBL" id="LOIC01000061">
    <property type="protein sequence ID" value="OCA54862.1"/>
    <property type="molecule type" value="Genomic_DNA"/>
</dbReference>
<reference evidence="3" key="1">
    <citation type="submission" date="2015-11" db="EMBL/GenBank/DDBJ databases">
        <authorList>
            <person name="Tobias N.J."/>
            <person name="Mishra B."/>
            <person name="Gupta D.K."/>
            <person name="Thines M."/>
            <person name="Stinear T.P."/>
            <person name="Bode H.B."/>
        </authorList>
    </citation>
    <scope>NUCLEOTIDE SEQUENCE [LARGE SCALE GENOMIC DNA]</scope>
    <source>
        <strain evidence="3">PB45.5</strain>
    </source>
</reference>
<dbReference type="AlphaFoldDB" id="A0A1B8YIA8"/>
<dbReference type="SUPFAM" id="SSF81301">
    <property type="entry name" value="Nucleotidyltransferase"/>
    <property type="match status" value="1"/>
</dbReference>
<dbReference type="Pfam" id="PF01909">
    <property type="entry name" value="NTP_transf_2"/>
    <property type="match status" value="1"/>
</dbReference>
<dbReference type="CDD" id="cd05403">
    <property type="entry name" value="NT_KNTase_like"/>
    <property type="match status" value="1"/>
</dbReference>
<dbReference type="GO" id="GO:0016779">
    <property type="term" value="F:nucleotidyltransferase activity"/>
    <property type="evidence" value="ECO:0007669"/>
    <property type="project" value="InterPro"/>
</dbReference>
<gene>
    <name evidence="2" type="ORF">Phpb_02210</name>
</gene>
<evidence type="ECO:0000313" key="3">
    <source>
        <dbReference type="Proteomes" id="UP000092665"/>
    </source>
</evidence>
<sequence length="488" mass="56423">MDARTDYFIQSALEVFGENLLGIAETDSYLRQPDYSSRCVRHFYVILPDNFVTGCITSLRYLQAEFFEFTLNYLTISELSYYPPHCMWQFTKNPWLLRSEKISDVVLPSIKGNLDIYRQAVFSVAHIARLYYLRNLTPKTHVWGVRQLGWAMRYAELGLYRLLESEELSCIHKDSAYVLKVPTEELNWLITCNISWQKFEEELLSDINVFRDAAARLSKIAEYYSTLLQHLYPETRIVPAQGKVDDLLSLQPLIDQVIILLKQFIGDRLLAFYLHGSAARGDMRSGSDIDSIVIVDKVDTVILEAIRSTQSRFKDLSISVYSESNVHQYPSFRAYALINGTKRVYGNIALEMGPSLKSDIYGIINNLFTIRQIARSYLISGTYGHRAHYMLGLMMKLTDHGCLRPLQILKSGFYPTKKTQVLEYYRDNEILTNIIKYTQNLKECENTLKQKLLIGSRVELENLFYSLLDACEIVAERLNMVQIERSIL</sequence>
<accession>A0A1B8YIA8</accession>
<dbReference type="RefSeq" id="WP_065390363.1">
    <property type="nucleotide sequence ID" value="NZ_CAWMQN010000061.1"/>
</dbReference>
<organism evidence="2 3">
    <name type="scientific">Photorhabdus namnaonensis</name>
    <dbReference type="NCBI Taxonomy" id="1851568"/>
    <lineage>
        <taxon>Bacteria</taxon>
        <taxon>Pseudomonadati</taxon>
        <taxon>Pseudomonadota</taxon>
        <taxon>Gammaproteobacteria</taxon>
        <taxon>Enterobacterales</taxon>
        <taxon>Morganellaceae</taxon>
        <taxon>Photorhabdus</taxon>
    </lineage>
</organism>
<feature type="domain" description="Polymerase nucleotidyl transferase" evidence="1">
    <location>
        <begin position="270"/>
        <end position="300"/>
    </location>
</feature>
<comment type="caution">
    <text evidence="2">The sequence shown here is derived from an EMBL/GenBank/DDBJ whole genome shotgun (WGS) entry which is preliminary data.</text>
</comment>
<dbReference type="InterPro" id="IPR002934">
    <property type="entry name" value="Polymerase_NTP_transf_dom"/>
</dbReference>
<dbReference type="PATRIC" id="fig|29488.15.peg.2420"/>
<keyword evidence="3" id="KW-1185">Reference proteome</keyword>
<evidence type="ECO:0000259" key="1">
    <source>
        <dbReference type="Pfam" id="PF01909"/>
    </source>
</evidence>
<proteinExistence type="predicted"/>
<protein>
    <recommendedName>
        <fullName evidence="1">Polymerase nucleotidyl transferase domain-containing protein</fullName>
    </recommendedName>
</protein>
<name>A0A1B8YIA8_9GAMM</name>
<dbReference type="Proteomes" id="UP000092665">
    <property type="component" value="Unassembled WGS sequence"/>
</dbReference>
<dbReference type="Gene3D" id="3.30.460.10">
    <property type="entry name" value="Beta Polymerase, domain 2"/>
    <property type="match status" value="1"/>
</dbReference>